<dbReference type="SUPFAM" id="SSF55347">
    <property type="entry name" value="Glyceraldehyde-3-phosphate dehydrogenase-like, C-terminal domain"/>
    <property type="match status" value="1"/>
</dbReference>
<sequence>MEQVGFWHFAHSYVRGNWANSSTSTFSLLAKCCHDVDLICWWMDCKCTQVSSFGSLNHFNSRNSPEGAAARCLDCAAEASCPYSARKIYLQSVESGSTAWPLTAVCDPIDIENVTSALRHGPYGRCVYDCDNDVCDNQAVNMQFANGAIATLSMVATTASIGDRSTRIFGSLGQLIVEDHRTVHHYDFCTQERHVYAPKDTRPPEATSGFGHGGADWGLMEAFVDAVALDDPTLITSESASAVASHLLTFEAEKSRLESRVVSL</sequence>
<dbReference type="Pfam" id="PF02894">
    <property type="entry name" value="GFO_IDH_MocA_C"/>
    <property type="match status" value="1"/>
</dbReference>
<accession>A0A7S4CLE1</accession>
<protein>
    <recommendedName>
        <fullName evidence="1">Gfo/Idh/MocA-like oxidoreductase C-terminal domain-containing protein</fullName>
    </recommendedName>
</protein>
<evidence type="ECO:0000259" key="1">
    <source>
        <dbReference type="Pfam" id="PF02894"/>
    </source>
</evidence>
<dbReference type="AlphaFoldDB" id="A0A7S4CLE1"/>
<dbReference type="PANTHER" id="PTHR43377:SF2">
    <property type="entry name" value="BINDING ROSSMANN FOLD OXIDOREDUCTASE, PUTATIVE (AFU_ORTHOLOGUE AFUA_4G00560)-RELATED"/>
    <property type="match status" value="1"/>
</dbReference>
<dbReference type="Gene3D" id="3.30.360.10">
    <property type="entry name" value="Dihydrodipicolinate Reductase, domain 2"/>
    <property type="match status" value="1"/>
</dbReference>
<gene>
    <name evidence="2" type="ORF">EGYM00163_LOCUS11204</name>
</gene>
<name>A0A7S4CLE1_9EUGL</name>
<dbReference type="InterPro" id="IPR004104">
    <property type="entry name" value="Gfo/Idh/MocA-like_OxRdtase_C"/>
</dbReference>
<dbReference type="InterPro" id="IPR051450">
    <property type="entry name" value="Gfo/Idh/MocA_Oxidoreductases"/>
</dbReference>
<dbReference type="EMBL" id="HBJA01033375">
    <property type="protein sequence ID" value="CAE0800083.1"/>
    <property type="molecule type" value="Transcribed_RNA"/>
</dbReference>
<evidence type="ECO:0000313" key="2">
    <source>
        <dbReference type="EMBL" id="CAE0800083.1"/>
    </source>
</evidence>
<organism evidence="2">
    <name type="scientific">Eutreptiella gymnastica</name>
    <dbReference type="NCBI Taxonomy" id="73025"/>
    <lineage>
        <taxon>Eukaryota</taxon>
        <taxon>Discoba</taxon>
        <taxon>Euglenozoa</taxon>
        <taxon>Euglenida</taxon>
        <taxon>Spirocuta</taxon>
        <taxon>Euglenophyceae</taxon>
        <taxon>Eutreptiales</taxon>
        <taxon>Eutreptiaceae</taxon>
        <taxon>Eutreptiella</taxon>
    </lineage>
</organism>
<proteinExistence type="predicted"/>
<dbReference type="PANTHER" id="PTHR43377">
    <property type="entry name" value="BILIVERDIN REDUCTASE A"/>
    <property type="match status" value="1"/>
</dbReference>
<reference evidence="2" key="1">
    <citation type="submission" date="2021-01" db="EMBL/GenBank/DDBJ databases">
        <authorList>
            <person name="Corre E."/>
            <person name="Pelletier E."/>
            <person name="Niang G."/>
            <person name="Scheremetjew M."/>
            <person name="Finn R."/>
            <person name="Kale V."/>
            <person name="Holt S."/>
            <person name="Cochrane G."/>
            <person name="Meng A."/>
            <person name="Brown T."/>
            <person name="Cohen L."/>
        </authorList>
    </citation>
    <scope>NUCLEOTIDE SEQUENCE</scope>
    <source>
        <strain evidence="2">CCMP1594</strain>
    </source>
</reference>
<feature type="domain" description="Gfo/Idh/MocA-like oxidoreductase C-terminal" evidence="1">
    <location>
        <begin position="15"/>
        <end position="235"/>
    </location>
</feature>